<dbReference type="Pfam" id="PF00583">
    <property type="entry name" value="Acetyltransf_1"/>
    <property type="match status" value="1"/>
</dbReference>
<gene>
    <name evidence="5" type="ORF">XELAEV_18019588mg</name>
</gene>
<organism evidence="5 6">
    <name type="scientific">Xenopus laevis</name>
    <name type="common">African clawed frog</name>
    <dbReference type="NCBI Taxonomy" id="8355"/>
    <lineage>
        <taxon>Eukaryota</taxon>
        <taxon>Metazoa</taxon>
        <taxon>Chordata</taxon>
        <taxon>Craniata</taxon>
        <taxon>Vertebrata</taxon>
        <taxon>Euteleostomi</taxon>
        <taxon>Amphibia</taxon>
        <taxon>Batrachia</taxon>
        <taxon>Anura</taxon>
        <taxon>Pipoidea</taxon>
        <taxon>Pipidae</taxon>
        <taxon>Xenopodinae</taxon>
        <taxon>Xenopus</taxon>
        <taxon>Xenopus</taxon>
    </lineage>
</organism>
<name>A0A974DFF0_XENLA</name>
<keyword evidence="3" id="KW-0012">Acyltransferase</keyword>
<dbReference type="Proteomes" id="UP000694892">
    <property type="component" value="Chromosome 3L"/>
</dbReference>
<dbReference type="SUPFAM" id="SSF55729">
    <property type="entry name" value="Acyl-CoA N-acyltransferases (Nat)"/>
    <property type="match status" value="1"/>
</dbReference>
<protein>
    <recommendedName>
        <fullName evidence="4">N-acetyltransferase domain-containing protein</fullName>
    </recommendedName>
</protein>
<dbReference type="InterPro" id="IPR016181">
    <property type="entry name" value="Acyl_CoA_acyltransferase"/>
</dbReference>
<evidence type="ECO:0000256" key="2">
    <source>
        <dbReference type="ARBA" id="ARBA00022679"/>
    </source>
</evidence>
<feature type="domain" description="N-acetyltransferase" evidence="4">
    <location>
        <begin position="31"/>
        <end position="190"/>
    </location>
</feature>
<accession>A0A974DFF0</accession>
<keyword evidence="2" id="KW-0808">Transferase</keyword>
<dbReference type="InterPro" id="IPR051016">
    <property type="entry name" value="Diverse_Substrate_AcTransf"/>
</dbReference>
<dbReference type="PANTHER" id="PTHR10545:SF51">
    <property type="entry name" value="THIALYSINE N-EPSILON-ACETYLTRANSFERASE"/>
    <property type="match status" value="1"/>
</dbReference>
<comment type="similarity">
    <text evidence="1">Belongs to the acetyltransferase family.</text>
</comment>
<evidence type="ECO:0000256" key="1">
    <source>
        <dbReference type="ARBA" id="ARBA00008694"/>
    </source>
</evidence>
<evidence type="ECO:0000259" key="4">
    <source>
        <dbReference type="PROSITE" id="PS51186"/>
    </source>
</evidence>
<dbReference type="PANTHER" id="PTHR10545">
    <property type="entry name" value="DIAMINE N-ACETYLTRANSFERASE"/>
    <property type="match status" value="1"/>
</dbReference>
<evidence type="ECO:0000256" key="3">
    <source>
        <dbReference type="ARBA" id="ARBA00023315"/>
    </source>
</evidence>
<proteinExistence type="inferred from homology"/>
<dbReference type="CDD" id="cd04301">
    <property type="entry name" value="NAT_SF"/>
    <property type="match status" value="1"/>
</dbReference>
<dbReference type="AlphaFoldDB" id="A0A974DFF0"/>
<dbReference type="FunFam" id="3.40.630.30:FF:000064">
    <property type="entry name" value="GNAT family acetyltransferase"/>
    <property type="match status" value="1"/>
</dbReference>
<dbReference type="PROSITE" id="PS51186">
    <property type="entry name" value="GNAT"/>
    <property type="match status" value="1"/>
</dbReference>
<evidence type="ECO:0000313" key="6">
    <source>
        <dbReference type="Proteomes" id="UP000694892"/>
    </source>
</evidence>
<dbReference type="OMA" id="YEKMADH"/>
<dbReference type="Gene3D" id="3.40.630.30">
    <property type="match status" value="1"/>
</dbReference>
<sequence length="201" mass="22660">MRSLKRRGLSCSSITPLPLSLSLSPGYTMDWLIRPAQARDCSHIMAMIQELAQYEGISHFIKLTETELQRDGFGDTPWFRCIVAEVPDKERTGETGAPFAGYALFANSYSSWTGRTLHLEDLYVSPQFRGRGLGRLLMKKVAQEGLKSGCSQIHLTVLKWNEPAIHLYRSLGAENLTEEPGYQVMSFKLEALRRMGEEAMN</sequence>
<reference evidence="6" key="1">
    <citation type="journal article" date="2016" name="Nature">
        <title>Genome evolution in the allotetraploid frog Xenopus laevis.</title>
        <authorList>
            <person name="Session A.M."/>
            <person name="Uno Y."/>
            <person name="Kwon T."/>
            <person name="Chapman J.A."/>
            <person name="Toyoda A."/>
            <person name="Takahashi S."/>
            <person name="Fukui A."/>
            <person name="Hikosaka A."/>
            <person name="Suzuki A."/>
            <person name="Kondo M."/>
            <person name="van Heeringen S.J."/>
            <person name="Quigley I."/>
            <person name="Heinz S."/>
            <person name="Ogino H."/>
            <person name="Ochi H."/>
            <person name="Hellsten U."/>
            <person name="Lyons J.B."/>
            <person name="Simakov O."/>
            <person name="Putnam N."/>
            <person name="Stites J."/>
            <person name="Kuroki Y."/>
            <person name="Tanaka T."/>
            <person name="Michiue T."/>
            <person name="Watanabe M."/>
            <person name="Bogdanovic O."/>
            <person name="Lister R."/>
            <person name="Georgiou G."/>
            <person name="Paranjpe S.S."/>
            <person name="van Kruijsbergen I."/>
            <person name="Shu S."/>
            <person name="Carlson J."/>
            <person name="Kinoshita T."/>
            <person name="Ohta Y."/>
            <person name="Mawaribuchi S."/>
            <person name="Jenkins J."/>
            <person name="Grimwood J."/>
            <person name="Schmutz J."/>
            <person name="Mitros T."/>
            <person name="Mozaffari S.V."/>
            <person name="Suzuki Y."/>
            <person name="Haramoto Y."/>
            <person name="Yamamoto T.S."/>
            <person name="Takagi C."/>
            <person name="Heald R."/>
            <person name="Miller K."/>
            <person name="Haudenschild C."/>
            <person name="Kitzman J."/>
            <person name="Nakayama T."/>
            <person name="Izutsu Y."/>
            <person name="Robert J."/>
            <person name="Fortriede J."/>
            <person name="Burns K."/>
            <person name="Lotay V."/>
            <person name="Karimi K."/>
            <person name="Yasuoka Y."/>
            <person name="Dichmann D.S."/>
            <person name="Flajnik M.F."/>
            <person name="Houston D.W."/>
            <person name="Shendure J."/>
            <person name="DuPasquier L."/>
            <person name="Vize P.D."/>
            <person name="Zorn A.M."/>
            <person name="Ito M."/>
            <person name="Marcotte E.M."/>
            <person name="Wallingford J.B."/>
            <person name="Ito Y."/>
            <person name="Asashima M."/>
            <person name="Ueno N."/>
            <person name="Matsuda Y."/>
            <person name="Veenstra G.J."/>
            <person name="Fujiyama A."/>
            <person name="Harland R.M."/>
            <person name="Taira M."/>
            <person name="Rokhsar D.S."/>
        </authorList>
    </citation>
    <scope>NUCLEOTIDE SEQUENCE [LARGE SCALE GENOMIC DNA]</scope>
    <source>
        <strain evidence="6">J</strain>
    </source>
</reference>
<evidence type="ECO:0000313" key="5">
    <source>
        <dbReference type="EMBL" id="OCT90969.1"/>
    </source>
</evidence>
<dbReference type="EMBL" id="CM004470">
    <property type="protein sequence ID" value="OCT90969.1"/>
    <property type="molecule type" value="Genomic_DNA"/>
</dbReference>
<dbReference type="InterPro" id="IPR000182">
    <property type="entry name" value="GNAT_dom"/>
</dbReference>
<dbReference type="GO" id="GO:0008080">
    <property type="term" value="F:N-acetyltransferase activity"/>
    <property type="evidence" value="ECO:0007669"/>
    <property type="project" value="TreeGrafter"/>
</dbReference>